<evidence type="ECO:0000256" key="2">
    <source>
        <dbReference type="ARBA" id="ARBA00022598"/>
    </source>
</evidence>
<accession>A0A3D9SHC3</accession>
<organism evidence="5 6">
    <name type="scientific">Thermomonospora umbrina</name>
    <dbReference type="NCBI Taxonomy" id="111806"/>
    <lineage>
        <taxon>Bacteria</taxon>
        <taxon>Bacillati</taxon>
        <taxon>Actinomycetota</taxon>
        <taxon>Actinomycetes</taxon>
        <taxon>Streptosporangiales</taxon>
        <taxon>Thermomonosporaceae</taxon>
        <taxon>Thermomonospora</taxon>
    </lineage>
</organism>
<evidence type="ECO:0000313" key="6">
    <source>
        <dbReference type="Proteomes" id="UP000256661"/>
    </source>
</evidence>
<dbReference type="SUPFAM" id="SSF56801">
    <property type="entry name" value="Acetyl-CoA synthetase-like"/>
    <property type="match status" value="1"/>
</dbReference>
<gene>
    <name evidence="5" type="ORF">DFJ69_0478</name>
</gene>
<comment type="caution">
    <text evidence="5">The sequence shown here is derived from an EMBL/GenBank/DDBJ whole genome shotgun (WGS) entry which is preliminary data.</text>
</comment>
<keyword evidence="2 5" id="KW-0436">Ligase</keyword>
<dbReference type="GO" id="GO:0016405">
    <property type="term" value="F:CoA-ligase activity"/>
    <property type="evidence" value="ECO:0007669"/>
    <property type="project" value="TreeGrafter"/>
</dbReference>
<evidence type="ECO:0000259" key="3">
    <source>
        <dbReference type="Pfam" id="PF00501"/>
    </source>
</evidence>
<dbReference type="PANTHER" id="PTHR24096">
    <property type="entry name" value="LONG-CHAIN-FATTY-ACID--COA LIGASE"/>
    <property type="match status" value="1"/>
</dbReference>
<comment type="similarity">
    <text evidence="1">Belongs to the ATP-dependent AMP-binding enzyme family.</text>
</comment>
<evidence type="ECO:0000259" key="4">
    <source>
        <dbReference type="Pfam" id="PF13193"/>
    </source>
</evidence>
<keyword evidence="6" id="KW-1185">Reference proteome</keyword>
<dbReference type="InterPro" id="IPR025110">
    <property type="entry name" value="AMP-bd_C"/>
</dbReference>
<dbReference type="InterPro" id="IPR042099">
    <property type="entry name" value="ANL_N_sf"/>
</dbReference>
<feature type="domain" description="AMP-binding enzyme C-terminal" evidence="4">
    <location>
        <begin position="418"/>
        <end position="483"/>
    </location>
</feature>
<evidence type="ECO:0000256" key="1">
    <source>
        <dbReference type="ARBA" id="ARBA00006432"/>
    </source>
</evidence>
<dbReference type="Pfam" id="PF00501">
    <property type="entry name" value="AMP-binding"/>
    <property type="match status" value="1"/>
</dbReference>
<dbReference type="InterPro" id="IPR000873">
    <property type="entry name" value="AMP-dep_synth/lig_dom"/>
</dbReference>
<dbReference type="InterPro" id="IPR045851">
    <property type="entry name" value="AMP-bd_C_sf"/>
</dbReference>
<dbReference type="Gene3D" id="3.30.300.30">
    <property type="match status" value="1"/>
</dbReference>
<dbReference type="RefSeq" id="WP_116020957.1">
    <property type="nucleotide sequence ID" value="NZ_QTTT01000001.1"/>
</dbReference>
<dbReference type="AlphaFoldDB" id="A0A3D9SHC3"/>
<evidence type="ECO:0000313" key="5">
    <source>
        <dbReference type="EMBL" id="REE95097.1"/>
    </source>
</evidence>
<dbReference type="EMBL" id="QTTT01000001">
    <property type="protein sequence ID" value="REE95097.1"/>
    <property type="molecule type" value="Genomic_DNA"/>
</dbReference>
<dbReference type="Pfam" id="PF13193">
    <property type="entry name" value="AMP-binding_C"/>
    <property type="match status" value="1"/>
</dbReference>
<protein>
    <submittedName>
        <fullName evidence="5">Acyl-CoA synthetase (AMP-forming)/AMP-acid ligase II</fullName>
    </submittedName>
</protein>
<dbReference type="OrthoDB" id="3451493at2"/>
<dbReference type="PANTHER" id="PTHR24096:SF149">
    <property type="entry name" value="AMP-BINDING DOMAIN-CONTAINING PROTEIN-RELATED"/>
    <property type="match status" value="1"/>
</dbReference>
<name>A0A3D9SHC3_9ACTN</name>
<feature type="domain" description="AMP-dependent synthetase/ligase" evidence="3">
    <location>
        <begin position="24"/>
        <end position="376"/>
    </location>
</feature>
<dbReference type="Proteomes" id="UP000256661">
    <property type="component" value="Unassembled WGS sequence"/>
</dbReference>
<dbReference type="Gene3D" id="3.40.50.12780">
    <property type="entry name" value="N-terminal domain of ligase-like"/>
    <property type="match status" value="1"/>
</dbReference>
<sequence length="500" mass="51398">MILSPPAAGPAAPDTTVTDAVFGARSWGERAAVVEAGSGRALSYAGLAEAIGAAAGGLVRAGLGEGTAVGLLVPDTPEFVVAAHAVMAAGAGLVPVRATAGRSEIVRRLRASRARALITWPVLADVALESVGGTDVERVFCFGDEPDVEPFSTLLHGGPGPRTAGEPGTGVAVLAEAGPAAGAARDVWLTHRHLVAGLVQLTAAGMLSGSDVVLSGVPFADVVGLNGVLAPALRLGATVVARCGSGTHDLLRTLADHRVTVAVLPPGPVETLAFDEAVDRYDLSALRSVVSTGGPLSVDVARACAARLGCPVRQAYGQAAAAGFTHLNLRAAEEGTLDSIGRGLPWVSWQVVDPTTGLRQPSYRPGELRLRGPMVAAPHGGWLPTGDAAFADEHGRVYIVGRMDATRPEPPADPGVLLARHPAVEEAVVVPVPDEGLGLAPHAFVVLRGPGRAEDLLRYVNGHLPTFQRILAIHEVDAIPRSPGGRVLRRALLERVRLSP</sequence>
<proteinExistence type="inferred from homology"/>
<reference evidence="5 6" key="1">
    <citation type="submission" date="2018-08" db="EMBL/GenBank/DDBJ databases">
        <title>Sequencing the genomes of 1000 actinobacteria strains.</title>
        <authorList>
            <person name="Klenk H.-P."/>
        </authorList>
    </citation>
    <scope>NUCLEOTIDE SEQUENCE [LARGE SCALE GENOMIC DNA]</scope>
    <source>
        <strain evidence="5 6">DSM 43927</strain>
    </source>
</reference>